<evidence type="ECO:0000259" key="4">
    <source>
        <dbReference type="PROSITE" id="PS51658"/>
    </source>
</evidence>
<keyword evidence="2" id="KW-0540">Nuclease</keyword>
<name>A0ABR2MMC9_9ASPA</name>
<feature type="domain" description="BFN" evidence="4">
    <location>
        <begin position="1"/>
        <end position="69"/>
    </location>
</feature>
<dbReference type="Gene3D" id="3.10.690.10">
    <property type="entry name" value="Bifunctional nuclease domain"/>
    <property type="match status" value="1"/>
</dbReference>
<keyword evidence="6" id="KW-1185">Reference proteome</keyword>
<proteinExistence type="inferred from homology"/>
<dbReference type="InterPro" id="IPR001943">
    <property type="entry name" value="UVR_dom"/>
</dbReference>
<dbReference type="PANTHER" id="PTHR15160:SF1">
    <property type="entry name" value="VON HIPPEL-LINDAU DISEASE TUMOR SUPPRESSOR"/>
    <property type="match status" value="1"/>
</dbReference>
<comment type="similarity">
    <text evidence="1">Belongs to the bifunctional nuclease family.</text>
</comment>
<keyword evidence="2" id="KW-0378">Hydrolase</keyword>
<comment type="caution">
    <text evidence="5">The sequence shown here is derived from an EMBL/GenBank/DDBJ whole genome shotgun (WGS) entry which is preliminary data.</text>
</comment>
<dbReference type="SUPFAM" id="SSF103256">
    <property type="entry name" value="Hypothetical protein TM0160"/>
    <property type="match status" value="1"/>
</dbReference>
<reference evidence="5 6" key="1">
    <citation type="journal article" date="2022" name="Nat. Plants">
        <title>Genomes of leafy and leafless Platanthera orchids illuminate the evolution of mycoheterotrophy.</title>
        <authorList>
            <person name="Li M.H."/>
            <person name="Liu K.W."/>
            <person name="Li Z."/>
            <person name="Lu H.C."/>
            <person name="Ye Q.L."/>
            <person name="Zhang D."/>
            <person name="Wang J.Y."/>
            <person name="Li Y.F."/>
            <person name="Zhong Z.M."/>
            <person name="Liu X."/>
            <person name="Yu X."/>
            <person name="Liu D.K."/>
            <person name="Tu X.D."/>
            <person name="Liu B."/>
            <person name="Hao Y."/>
            <person name="Liao X.Y."/>
            <person name="Jiang Y.T."/>
            <person name="Sun W.H."/>
            <person name="Chen J."/>
            <person name="Chen Y.Q."/>
            <person name="Ai Y."/>
            <person name="Zhai J.W."/>
            <person name="Wu S.S."/>
            <person name="Zhou Z."/>
            <person name="Hsiao Y.Y."/>
            <person name="Wu W.L."/>
            <person name="Chen Y.Y."/>
            <person name="Lin Y.F."/>
            <person name="Hsu J.L."/>
            <person name="Li C.Y."/>
            <person name="Wang Z.W."/>
            <person name="Zhao X."/>
            <person name="Zhong W.Y."/>
            <person name="Ma X.K."/>
            <person name="Ma L."/>
            <person name="Huang J."/>
            <person name="Chen G.Z."/>
            <person name="Huang M.Z."/>
            <person name="Huang L."/>
            <person name="Peng D.H."/>
            <person name="Luo Y.B."/>
            <person name="Zou S.Q."/>
            <person name="Chen S.P."/>
            <person name="Lan S."/>
            <person name="Tsai W.C."/>
            <person name="Van de Peer Y."/>
            <person name="Liu Z.J."/>
        </authorList>
    </citation>
    <scope>NUCLEOTIDE SEQUENCE [LARGE SCALE GENOMIC DNA]</scope>
    <source>
        <strain evidence="5">Lor288</strain>
    </source>
</reference>
<dbReference type="Pfam" id="PF02151">
    <property type="entry name" value="UVR"/>
    <property type="match status" value="1"/>
</dbReference>
<evidence type="ECO:0000313" key="5">
    <source>
        <dbReference type="EMBL" id="KAK8964729.1"/>
    </source>
</evidence>
<comment type="function">
    <text evidence="3">Bifunctional nuclease with both RNase and DNase activities. Involved in basal defense response. Participates in abscisic acid-derived callose deposition following infection by a necrotrophic pathogen.</text>
</comment>
<dbReference type="Proteomes" id="UP001412067">
    <property type="component" value="Unassembled WGS sequence"/>
</dbReference>
<dbReference type="SUPFAM" id="SSF46600">
    <property type="entry name" value="C-terminal UvrC-binding domain of UvrB"/>
    <property type="match status" value="1"/>
</dbReference>
<evidence type="ECO:0000256" key="1">
    <source>
        <dbReference type="ARBA" id="ARBA00009095"/>
    </source>
</evidence>
<dbReference type="PROSITE" id="PS51658">
    <property type="entry name" value="BFN"/>
    <property type="match status" value="1"/>
</dbReference>
<organism evidence="5 6">
    <name type="scientific">Platanthera guangdongensis</name>
    <dbReference type="NCBI Taxonomy" id="2320717"/>
    <lineage>
        <taxon>Eukaryota</taxon>
        <taxon>Viridiplantae</taxon>
        <taxon>Streptophyta</taxon>
        <taxon>Embryophyta</taxon>
        <taxon>Tracheophyta</taxon>
        <taxon>Spermatophyta</taxon>
        <taxon>Magnoliopsida</taxon>
        <taxon>Liliopsida</taxon>
        <taxon>Asparagales</taxon>
        <taxon>Orchidaceae</taxon>
        <taxon>Orchidoideae</taxon>
        <taxon>Orchideae</taxon>
        <taxon>Orchidinae</taxon>
        <taxon>Platanthera</taxon>
    </lineage>
</organism>
<dbReference type="InterPro" id="IPR036876">
    <property type="entry name" value="UVR_dom_sf"/>
</dbReference>
<dbReference type="InterPro" id="IPR003729">
    <property type="entry name" value="Bi_nuclease_dom"/>
</dbReference>
<accession>A0ABR2MMC9</accession>
<sequence length="136" mass="15742">MVFAFQVRMVRITDRVVNTYYARIYLRKASDNTNISIDARPSDALNVAERFNAPIYVSKDIVVKDAIKVVYGNWRARSTKVVYDVSLDSAPDEADPLFEELDLVQKMNAAILEERFEDAAVWRDQLAKLRMPRHEM</sequence>
<evidence type="ECO:0000313" key="6">
    <source>
        <dbReference type="Proteomes" id="UP001412067"/>
    </source>
</evidence>
<gene>
    <name evidence="5" type="primary">BBD2</name>
    <name evidence="5" type="ORF">KSP40_PGU022476</name>
</gene>
<dbReference type="EMBL" id="JBBWWR010000006">
    <property type="protein sequence ID" value="KAK8964729.1"/>
    <property type="molecule type" value="Genomic_DNA"/>
</dbReference>
<protein>
    <submittedName>
        <fullName evidence="5">Bifunctional nuclease 2</fullName>
    </submittedName>
</protein>
<evidence type="ECO:0000256" key="2">
    <source>
        <dbReference type="ARBA" id="ARBA00022722"/>
    </source>
</evidence>
<dbReference type="Pfam" id="PF02577">
    <property type="entry name" value="BFN_dom"/>
    <property type="match status" value="1"/>
</dbReference>
<evidence type="ECO:0000256" key="3">
    <source>
        <dbReference type="ARBA" id="ARBA00025428"/>
    </source>
</evidence>
<dbReference type="PANTHER" id="PTHR15160">
    <property type="entry name" value="VON HIPPEL-LINDAU PROTEIN"/>
    <property type="match status" value="1"/>
</dbReference>
<dbReference type="InterPro" id="IPR036104">
    <property type="entry name" value="BFN_sf"/>
</dbReference>